<keyword evidence="4" id="KW-1185">Reference proteome</keyword>
<feature type="signal peptide" evidence="1">
    <location>
        <begin position="1"/>
        <end position="25"/>
    </location>
</feature>
<dbReference type="InterPro" id="IPR036761">
    <property type="entry name" value="TTHA0802/YceI-like_sf"/>
</dbReference>
<evidence type="ECO:0000256" key="1">
    <source>
        <dbReference type="SAM" id="SignalP"/>
    </source>
</evidence>
<protein>
    <submittedName>
        <fullName evidence="3">Polyisoprenoid-binding protein</fullName>
    </submittedName>
</protein>
<feature type="chain" id="PRO_5040969483" evidence="1">
    <location>
        <begin position="26"/>
        <end position="187"/>
    </location>
</feature>
<reference evidence="3" key="2">
    <citation type="submission" date="2023-01" db="EMBL/GenBank/DDBJ databases">
        <authorList>
            <person name="Sun Q."/>
            <person name="Evtushenko L."/>
        </authorList>
    </citation>
    <scope>NUCLEOTIDE SEQUENCE</scope>
    <source>
        <strain evidence="3">VKM B-2789</strain>
    </source>
</reference>
<proteinExistence type="predicted"/>
<dbReference type="SMART" id="SM00867">
    <property type="entry name" value="YceI"/>
    <property type="match status" value="1"/>
</dbReference>
<dbReference type="SUPFAM" id="SSF101874">
    <property type="entry name" value="YceI-like"/>
    <property type="match status" value="1"/>
</dbReference>
<reference evidence="3" key="1">
    <citation type="journal article" date="2014" name="Int. J. Syst. Evol. Microbiol.">
        <title>Complete genome sequence of Corynebacterium casei LMG S-19264T (=DSM 44701T), isolated from a smear-ripened cheese.</title>
        <authorList>
            <consortium name="US DOE Joint Genome Institute (JGI-PGF)"/>
            <person name="Walter F."/>
            <person name="Albersmeier A."/>
            <person name="Kalinowski J."/>
            <person name="Ruckert C."/>
        </authorList>
    </citation>
    <scope>NUCLEOTIDE SEQUENCE</scope>
    <source>
        <strain evidence="3">VKM B-2789</strain>
    </source>
</reference>
<comment type="caution">
    <text evidence="3">The sequence shown here is derived from an EMBL/GenBank/DDBJ whole genome shotgun (WGS) entry which is preliminary data.</text>
</comment>
<keyword evidence="1" id="KW-0732">Signal</keyword>
<dbReference type="InterPro" id="IPR007372">
    <property type="entry name" value="Lipid/polyisoprenoid-bd_YceI"/>
</dbReference>
<gene>
    <name evidence="3" type="ORF">GCM10017653_09980</name>
</gene>
<feature type="domain" description="Lipid/polyisoprenoid-binding YceI-like" evidence="2">
    <location>
        <begin position="27"/>
        <end position="185"/>
    </location>
</feature>
<dbReference type="Pfam" id="PF04264">
    <property type="entry name" value="YceI"/>
    <property type="match status" value="1"/>
</dbReference>
<evidence type="ECO:0000259" key="2">
    <source>
        <dbReference type="SMART" id="SM00867"/>
    </source>
</evidence>
<dbReference type="Gene3D" id="2.40.128.110">
    <property type="entry name" value="Lipid/polyisoprenoid-binding, YceI-like"/>
    <property type="match status" value="1"/>
</dbReference>
<sequence>MRQITVRAFAVAAGLLIAAVSPVQAQSYKVDPAQTRIAFEIGAKGYPLTQGVFRRFTSRLAIDLDRPQRSSVRFAVVSASLDTKSPTLDTYVRGPAFLDSDRYPDIRFTSTAVEKLDDHTVRVSGDMTLLGTTRPESFTVQVERGPGRHFSFHAEFGVRRSRYGMTAGLPLVSDDVRIIVVARAGGT</sequence>
<dbReference type="EMBL" id="BSFM01000005">
    <property type="protein sequence ID" value="GLK82929.1"/>
    <property type="molecule type" value="Genomic_DNA"/>
</dbReference>
<name>A0A9W6N904_9HYPH</name>
<evidence type="ECO:0000313" key="3">
    <source>
        <dbReference type="EMBL" id="GLK82929.1"/>
    </source>
</evidence>
<dbReference type="PANTHER" id="PTHR34406">
    <property type="entry name" value="PROTEIN YCEI"/>
    <property type="match status" value="1"/>
</dbReference>
<accession>A0A9W6N904</accession>
<dbReference type="AlphaFoldDB" id="A0A9W6N904"/>
<organism evidence="3 4">
    <name type="scientific">Ancylobacter defluvii</name>
    <dbReference type="NCBI Taxonomy" id="1282440"/>
    <lineage>
        <taxon>Bacteria</taxon>
        <taxon>Pseudomonadati</taxon>
        <taxon>Pseudomonadota</taxon>
        <taxon>Alphaproteobacteria</taxon>
        <taxon>Hyphomicrobiales</taxon>
        <taxon>Xanthobacteraceae</taxon>
        <taxon>Ancylobacter</taxon>
    </lineage>
</organism>
<dbReference type="PANTHER" id="PTHR34406:SF1">
    <property type="entry name" value="PROTEIN YCEI"/>
    <property type="match status" value="1"/>
</dbReference>
<dbReference type="Proteomes" id="UP001143330">
    <property type="component" value="Unassembled WGS sequence"/>
</dbReference>
<evidence type="ECO:0000313" key="4">
    <source>
        <dbReference type="Proteomes" id="UP001143330"/>
    </source>
</evidence>
<dbReference type="RefSeq" id="WP_213365359.1">
    <property type="nucleotide sequence ID" value="NZ_BSFM01000005.1"/>
</dbReference>